<sequence length="23" mass="2703">MRQAVDNHLESSWNDSIKNSKSR</sequence>
<dbReference type="AlphaFoldDB" id="A0A382WXX2"/>
<reference evidence="2" key="1">
    <citation type="submission" date="2018-05" db="EMBL/GenBank/DDBJ databases">
        <authorList>
            <person name="Lanie J.A."/>
            <person name="Ng W.-L."/>
            <person name="Kazmierczak K.M."/>
            <person name="Andrzejewski T.M."/>
            <person name="Davidsen T.M."/>
            <person name="Wayne K.J."/>
            <person name="Tettelin H."/>
            <person name="Glass J.I."/>
            <person name="Rusch D."/>
            <person name="Podicherti R."/>
            <person name="Tsui H.-C.T."/>
            <person name="Winkler M.E."/>
        </authorList>
    </citation>
    <scope>NUCLEOTIDE SEQUENCE</scope>
</reference>
<gene>
    <name evidence="2" type="ORF">METZ01_LOCUS415942</name>
</gene>
<accession>A0A382WXX2</accession>
<proteinExistence type="predicted"/>
<name>A0A382WXX2_9ZZZZ</name>
<feature type="non-terminal residue" evidence="2">
    <location>
        <position position="23"/>
    </location>
</feature>
<evidence type="ECO:0000256" key="1">
    <source>
        <dbReference type="SAM" id="MobiDB-lite"/>
    </source>
</evidence>
<feature type="compositionally biased region" description="Polar residues" evidence="1">
    <location>
        <begin position="10"/>
        <end position="23"/>
    </location>
</feature>
<organism evidence="2">
    <name type="scientific">marine metagenome</name>
    <dbReference type="NCBI Taxonomy" id="408172"/>
    <lineage>
        <taxon>unclassified sequences</taxon>
        <taxon>metagenomes</taxon>
        <taxon>ecological metagenomes</taxon>
    </lineage>
</organism>
<dbReference type="EMBL" id="UINC01163016">
    <property type="protein sequence ID" value="SVD63088.1"/>
    <property type="molecule type" value="Genomic_DNA"/>
</dbReference>
<protein>
    <submittedName>
        <fullName evidence="2">Uncharacterized protein</fullName>
    </submittedName>
</protein>
<feature type="region of interest" description="Disordered" evidence="1">
    <location>
        <begin position="1"/>
        <end position="23"/>
    </location>
</feature>
<evidence type="ECO:0000313" key="2">
    <source>
        <dbReference type="EMBL" id="SVD63088.1"/>
    </source>
</evidence>